<dbReference type="AlphaFoldDB" id="A0AAV4RG57"/>
<reference evidence="1 2" key="1">
    <citation type="submission" date="2021-06" db="EMBL/GenBank/DDBJ databases">
        <title>Caerostris darwini draft genome.</title>
        <authorList>
            <person name="Kono N."/>
            <person name="Arakawa K."/>
        </authorList>
    </citation>
    <scope>NUCLEOTIDE SEQUENCE [LARGE SCALE GENOMIC DNA]</scope>
</reference>
<organism evidence="1 2">
    <name type="scientific">Caerostris darwini</name>
    <dbReference type="NCBI Taxonomy" id="1538125"/>
    <lineage>
        <taxon>Eukaryota</taxon>
        <taxon>Metazoa</taxon>
        <taxon>Ecdysozoa</taxon>
        <taxon>Arthropoda</taxon>
        <taxon>Chelicerata</taxon>
        <taxon>Arachnida</taxon>
        <taxon>Araneae</taxon>
        <taxon>Araneomorphae</taxon>
        <taxon>Entelegynae</taxon>
        <taxon>Araneoidea</taxon>
        <taxon>Araneidae</taxon>
        <taxon>Caerostris</taxon>
    </lineage>
</organism>
<keyword evidence="2" id="KW-1185">Reference proteome</keyword>
<dbReference type="Proteomes" id="UP001054837">
    <property type="component" value="Unassembled WGS sequence"/>
</dbReference>
<sequence length="87" mass="9835">MAALMVQHFMSQRSIKFRPQSRVAEYSEATKKNDEVLMCQKLKSSLMDACFICKSEAGDRRSVSDNGTGDVLAWLELLKDEKKSFVA</sequence>
<accession>A0AAV4RG57</accession>
<protein>
    <submittedName>
        <fullName evidence="1">Uncharacterized protein</fullName>
    </submittedName>
</protein>
<evidence type="ECO:0000313" key="1">
    <source>
        <dbReference type="EMBL" id="GIY19427.1"/>
    </source>
</evidence>
<gene>
    <name evidence="1" type="ORF">CDAR_192371</name>
</gene>
<name>A0AAV4RG57_9ARAC</name>
<proteinExistence type="predicted"/>
<evidence type="ECO:0000313" key="2">
    <source>
        <dbReference type="Proteomes" id="UP001054837"/>
    </source>
</evidence>
<comment type="caution">
    <text evidence="1">The sequence shown here is derived from an EMBL/GenBank/DDBJ whole genome shotgun (WGS) entry which is preliminary data.</text>
</comment>
<dbReference type="EMBL" id="BPLQ01006035">
    <property type="protein sequence ID" value="GIY19427.1"/>
    <property type="molecule type" value="Genomic_DNA"/>
</dbReference>